<dbReference type="InterPro" id="IPR000595">
    <property type="entry name" value="cNMP-bd_dom"/>
</dbReference>
<dbReference type="AlphaFoldDB" id="A0A8T1VCX2"/>
<dbReference type="InterPro" id="IPR005821">
    <property type="entry name" value="Ion_trans_dom"/>
</dbReference>
<evidence type="ECO:0000313" key="8">
    <source>
        <dbReference type="EMBL" id="KAG7379157.1"/>
    </source>
</evidence>
<keyword evidence="2 6" id="KW-0812">Transmembrane</keyword>
<dbReference type="PANTHER" id="PTHR45689">
    <property type="entry name" value="I[[H]] CHANNEL, ISOFORM E"/>
    <property type="match status" value="1"/>
</dbReference>
<evidence type="ECO:0000256" key="1">
    <source>
        <dbReference type="ARBA" id="ARBA00004141"/>
    </source>
</evidence>
<evidence type="ECO:0000256" key="5">
    <source>
        <dbReference type="SAM" id="MobiDB-lite"/>
    </source>
</evidence>
<dbReference type="GO" id="GO:0035725">
    <property type="term" value="P:sodium ion transmembrane transport"/>
    <property type="evidence" value="ECO:0007669"/>
    <property type="project" value="TreeGrafter"/>
</dbReference>
<feature type="region of interest" description="Disordered" evidence="5">
    <location>
        <begin position="95"/>
        <end position="116"/>
    </location>
</feature>
<sequence length="852" mass="95451">MADAIGVPLDENSLPRNDSEGRKRLSYDQAKQLVRKSSAHLLQMLDTSKSSPTEMDLDLDSFYYSRLRRRTQFAQQISNTLVAAGIPADAVAAGAEEAASPSKRRGIGMTLSPGEEYENYQKVQATMMEDDENEDGMDEVPQEEEEEQDEDEPSENKAPPLIRSRSANSKTPKNEAIEREELRKAAGITIKSAPGRRHAAVHTDRTIRGKEDIARPTPSMIDPLGRFRLFWDIMSITFIFYNAIVLPFKASFDVEAKDNPFETVLDIFFLIDMALTFNTAVEKEGSIRYNRRLVAEGYLKTWFIVDLIAALPYGFIFTEDGNYSATLRKSVKLLRLIRLLRLLRISRIIRRIQNAIFIRSTLSSLMKYCLMVIFINHWFSCTFHAIGSSNIEHSWIRVQELEEPKANKWDRYVAALYVSVQTLSTIGFGDVAAQSANERLFCVFAMIVGGGIFAYGITNIVELVSSLTIQETVFRQKLDEVNEYMSARELPVKLRMEIREFYHNTRQSRESKLNAEQQILNDISSKLRSKIALSINDQFLRKFPFFIGSEPNFLMELALNMRVIHFAPLEDAIIEGEIGHEMFFIFRGAVEVVKKNVRIGILGENQYFGEMAILSPDNRRTATVRTLCFCELRMLSRARFLEALALFPGMQSKMAQIAQGRAAAVNLDPVNEKHKQKSSHFSGRNIIATAAAALTLSPPAVKMGQNSFTLGKAQIVAPVNVNAAAPATLTPVLSALSSSPTRHSSAARLPLEQRPSERFTAHIRTPTSLRISSNVRRSSGNVSSTGVSPGMSIMIAEVASLLEEATRRQDLLVTQVLNLKKDLDRIRMPVTDIAEANHTNGSLSNVFANSAK</sequence>
<name>A0A8T1VCX2_9STRA</name>
<dbReference type="EMBL" id="JAGDFM010000368">
    <property type="protein sequence ID" value="KAG7379157.1"/>
    <property type="molecule type" value="Genomic_DNA"/>
</dbReference>
<dbReference type="GO" id="GO:0005249">
    <property type="term" value="F:voltage-gated potassium channel activity"/>
    <property type="evidence" value="ECO:0007669"/>
    <property type="project" value="TreeGrafter"/>
</dbReference>
<dbReference type="GO" id="GO:0003254">
    <property type="term" value="P:regulation of membrane depolarization"/>
    <property type="evidence" value="ECO:0007669"/>
    <property type="project" value="TreeGrafter"/>
</dbReference>
<comment type="caution">
    <text evidence="8">The sequence shown here is derived from an EMBL/GenBank/DDBJ whole genome shotgun (WGS) entry which is preliminary data.</text>
</comment>
<protein>
    <recommendedName>
        <fullName evidence="7">Cyclic nucleotide-binding domain-containing protein</fullName>
    </recommendedName>
</protein>
<reference evidence="8" key="1">
    <citation type="submission" date="2021-02" db="EMBL/GenBank/DDBJ databases">
        <authorList>
            <person name="Palmer J.M."/>
        </authorList>
    </citation>
    <scope>NUCLEOTIDE SEQUENCE</scope>
    <source>
        <strain evidence="8">SCRP734</strain>
    </source>
</reference>
<evidence type="ECO:0000256" key="3">
    <source>
        <dbReference type="ARBA" id="ARBA00022989"/>
    </source>
</evidence>
<feature type="transmembrane region" description="Helical" evidence="6">
    <location>
        <begin position="412"/>
        <end position="433"/>
    </location>
</feature>
<keyword evidence="4 6" id="KW-0472">Membrane</keyword>
<keyword evidence="3 6" id="KW-1133">Transmembrane helix</keyword>
<dbReference type="InterPro" id="IPR018488">
    <property type="entry name" value="cNMP-bd_CS"/>
</dbReference>
<organism evidence="8 9">
    <name type="scientific">Phytophthora pseudosyringae</name>
    <dbReference type="NCBI Taxonomy" id="221518"/>
    <lineage>
        <taxon>Eukaryota</taxon>
        <taxon>Sar</taxon>
        <taxon>Stramenopiles</taxon>
        <taxon>Oomycota</taxon>
        <taxon>Peronosporomycetes</taxon>
        <taxon>Peronosporales</taxon>
        <taxon>Peronosporaceae</taxon>
        <taxon>Phytophthora</taxon>
    </lineage>
</organism>
<dbReference type="FunFam" id="1.10.287.70:FF:000123">
    <property type="entry name" value="Potassium channel KAT3"/>
    <property type="match status" value="1"/>
</dbReference>
<dbReference type="PROSITE" id="PS00889">
    <property type="entry name" value="CNMP_BINDING_2"/>
    <property type="match status" value="1"/>
</dbReference>
<comment type="subcellular location">
    <subcellularLocation>
        <location evidence="1">Membrane</location>
        <topology evidence="1">Multi-pass membrane protein</topology>
    </subcellularLocation>
</comment>
<evidence type="ECO:0000259" key="7">
    <source>
        <dbReference type="PROSITE" id="PS50042"/>
    </source>
</evidence>
<dbReference type="Pfam" id="PF00520">
    <property type="entry name" value="Ion_trans"/>
    <property type="match status" value="1"/>
</dbReference>
<feature type="transmembrane region" description="Helical" evidence="6">
    <location>
        <begin position="356"/>
        <end position="379"/>
    </location>
</feature>
<feature type="domain" description="Cyclic nucleotide-binding" evidence="7">
    <location>
        <begin position="545"/>
        <end position="644"/>
    </location>
</feature>
<gene>
    <name evidence="8" type="ORF">PHYPSEUDO_008933</name>
</gene>
<accession>A0A8T1VCX2</accession>
<feature type="compositionally biased region" description="Acidic residues" evidence="5">
    <location>
        <begin position="130"/>
        <end position="153"/>
    </location>
</feature>
<evidence type="ECO:0000256" key="6">
    <source>
        <dbReference type="SAM" id="Phobius"/>
    </source>
</evidence>
<dbReference type="Pfam" id="PF00027">
    <property type="entry name" value="cNMP_binding"/>
    <property type="match status" value="1"/>
</dbReference>
<dbReference type="InterPro" id="IPR051413">
    <property type="entry name" value="K/Na_HCN_channel"/>
</dbReference>
<feature type="transmembrane region" description="Helical" evidence="6">
    <location>
        <begin position="229"/>
        <end position="248"/>
    </location>
</feature>
<proteinExistence type="predicted"/>
<keyword evidence="9" id="KW-1185">Reference proteome</keyword>
<dbReference type="SMART" id="SM00100">
    <property type="entry name" value="cNMP"/>
    <property type="match status" value="1"/>
</dbReference>
<dbReference type="CDD" id="cd00038">
    <property type="entry name" value="CAP_ED"/>
    <property type="match status" value="1"/>
</dbReference>
<evidence type="ECO:0000256" key="2">
    <source>
        <dbReference type="ARBA" id="ARBA00022692"/>
    </source>
</evidence>
<dbReference type="PROSITE" id="PS50042">
    <property type="entry name" value="CNMP_BINDING_3"/>
    <property type="match status" value="1"/>
</dbReference>
<feature type="region of interest" description="Disordered" evidence="5">
    <location>
        <begin position="1"/>
        <end position="24"/>
    </location>
</feature>
<dbReference type="PANTHER" id="PTHR45689:SF5">
    <property type="entry name" value="I[[H]] CHANNEL, ISOFORM E"/>
    <property type="match status" value="1"/>
</dbReference>
<dbReference type="OrthoDB" id="421226at2759"/>
<feature type="transmembrane region" description="Helical" evidence="6">
    <location>
        <begin position="440"/>
        <end position="458"/>
    </location>
</feature>
<feature type="region of interest" description="Disordered" evidence="5">
    <location>
        <begin position="130"/>
        <end position="178"/>
    </location>
</feature>
<evidence type="ECO:0000313" key="9">
    <source>
        <dbReference type="Proteomes" id="UP000694044"/>
    </source>
</evidence>
<dbReference type="Proteomes" id="UP000694044">
    <property type="component" value="Unassembled WGS sequence"/>
</dbReference>
<dbReference type="GO" id="GO:0098855">
    <property type="term" value="C:HCN channel complex"/>
    <property type="evidence" value="ECO:0007669"/>
    <property type="project" value="TreeGrafter"/>
</dbReference>
<evidence type="ECO:0000256" key="4">
    <source>
        <dbReference type="ARBA" id="ARBA00023136"/>
    </source>
</evidence>